<sequence>PICGSCAYLHHGTEQHTGWKFMLSKQFPTLGWPGVKQKATNNSKIPLKLRRFLPEDLRGRKADPVPPQSRARAEQGSVGAGTHEGRSFVEDTDSRDKGRLEKNLARVMRELQERCDQLSTPGAGSELQKMANDRSDRAAYHHHHPQQPPQQQQPQQQQPPPPPRAGGLQPPASGSRLVPNPHHSASAPAPSSKDLKFGIDRILSAEFDPKVKEGNTLRDLTSLLTGGRPAGMHLPALQPSTGQFFASLDPINEASAILSPLSSNPRNSVQHQFQDTFPGPYAVLTKDTMPQTYKRKRSWSRAVFSNLQRKGLEKRFEIQKYVTKPDRKQLAAMLGLTDAQVSQLWTRCTAPWTGSSSQPSPKAPSAG</sequence>
<reference evidence="5 6" key="1">
    <citation type="journal article" date="2019" name="PLoS ONE">
        <title>Genomic analyses reveal an absence of contemporary introgressive admixture between fin whales and blue whales, despite known hybrids.</title>
        <authorList>
            <person name="Westbury M.V."/>
            <person name="Petersen B."/>
            <person name="Lorenzen E.D."/>
        </authorList>
    </citation>
    <scope>NUCLEOTIDE SEQUENCE [LARGE SCALE GENOMIC DNA]</scope>
    <source>
        <strain evidence="5">FinWhale-01</strain>
    </source>
</reference>
<feature type="non-terminal residue" evidence="5">
    <location>
        <position position="1"/>
    </location>
</feature>
<evidence type="ECO:0000256" key="2">
    <source>
        <dbReference type="RuleBase" id="RU000682"/>
    </source>
</evidence>
<dbReference type="OrthoDB" id="6159439at2759"/>
<keyword evidence="6" id="KW-1185">Reference proteome</keyword>
<feature type="DNA-binding region" description="Homeobox" evidence="1">
    <location>
        <begin position="297"/>
        <end position="342"/>
    </location>
</feature>
<gene>
    <name evidence="5" type="ORF">E2I00_002464</name>
</gene>
<feature type="compositionally biased region" description="Low complexity" evidence="3">
    <location>
        <begin position="181"/>
        <end position="192"/>
    </location>
</feature>
<feature type="region of interest" description="Disordered" evidence="3">
    <location>
        <begin position="115"/>
        <end position="194"/>
    </location>
</feature>
<keyword evidence="1 2" id="KW-0371">Homeobox</keyword>
<feature type="compositionally biased region" description="Basic and acidic residues" evidence="3">
    <location>
        <begin position="83"/>
        <end position="99"/>
    </location>
</feature>
<evidence type="ECO:0000256" key="3">
    <source>
        <dbReference type="SAM" id="MobiDB-lite"/>
    </source>
</evidence>
<feature type="domain" description="Homeobox" evidence="4">
    <location>
        <begin position="295"/>
        <end position="341"/>
    </location>
</feature>
<comment type="subcellular location">
    <subcellularLocation>
        <location evidence="1 2">Nucleus</location>
    </subcellularLocation>
</comment>
<dbReference type="GO" id="GO:0043565">
    <property type="term" value="F:sequence-specific DNA binding"/>
    <property type="evidence" value="ECO:0007669"/>
    <property type="project" value="TreeGrafter"/>
</dbReference>
<keyword evidence="1 2" id="KW-0238">DNA-binding</keyword>
<dbReference type="Proteomes" id="UP000437017">
    <property type="component" value="Unassembled WGS sequence"/>
</dbReference>
<organism evidence="5 6">
    <name type="scientific">Balaenoptera physalus</name>
    <name type="common">Fin whale</name>
    <name type="synonym">Balaena physalus</name>
    <dbReference type="NCBI Taxonomy" id="9770"/>
    <lineage>
        <taxon>Eukaryota</taxon>
        <taxon>Metazoa</taxon>
        <taxon>Chordata</taxon>
        <taxon>Craniata</taxon>
        <taxon>Vertebrata</taxon>
        <taxon>Euteleostomi</taxon>
        <taxon>Mammalia</taxon>
        <taxon>Eutheria</taxon>
        <taxon>Laurasiatheria</taxon>
        <taxon>Artiodactyla</taxon>
        <taxon>Whippomorpha</taxon>
        <taxon>Cetacea</taxon>
        <taxon>Mysticeti</taxon>
        <taxon>Balaenopteridae</taxon>
        <taxon>Balaenoptera</taxon>
    </lineage>
</organism>
<accession>A0A643CD53</accession>
<keyword evidence="1 2" id="KW-0539">Nucleus</keyword>
<dbReference type="SMART" id="SM00389">
    <property type="entry name" value="HOX"/>
    <property type="match status" value="1"/>
</dbReference>
<feature type="region of interest" description="Disordered" evidence="3">
    <location>
        <begin position="55"/>
        <end position="99"/>
    </location>
</feature>
<evidence type="ECO:0000313" key="6">
    <source>
        <dbReference type="Proteomes" id="UP000437017"/>
    </source>
</evidence>
<evidence type="ECO:0000259" key="4">
    <source>
        <dbReference type="PROSITE" id="PS50071"/>
    </source>
</evidence>
<dbReference type="PANTHER" id="PTHR46808">
    <property type="entry name" value="H2.0-LIKE HOMEOBOX PROTEIN"/>
    <property type="match status" value="1"/>
</dbReference>
<dbReference type="InterPro" id="IPR009057">
    <property type="entry name" value="Homeodomain-like_sf"/>
</dbReference>
<dbReference type="CDD" id="cd00086">
    <property type="entry name" value="homeodomain"/>
    <property type="match status" value="1"/>
</dbReference>
<protein>
    <recommendedName>
        <fullName evidence="4">Homeobox domain-containing protein</fullName>
    </recommendedName>
</protein>
<dbReference type="Gene3D" id="1.10.10.60">
    <property type="entry name" value="Homeodomain-like"/>
    <property type="match status" value="1"/>
</dbReference>
<name>A0A643CD53_BALPH</name>
<dbReference type="InterPro" id="IPR001356">
    <property type="entry name" value="HD"/>
</dbReference>
<dbReference type="AlphaFoldDB" id="A0A643CD53"/>
<evidence type="ECO:0000313" key="5">
    <source>
        <dbReference type="EMBL" id="KAB0398127.1"/>
    </source>
</evidence>
<dbReference type="InterPro" id="IPR052497">
    <property type="entry name" value="H2.0_Homeobox_TF"/>
</dbReference>
<dbReference type="PROSITE" id="PS50071">
    <property type="entry name" value="HOMEOBOX_2"/>
    <property type="match status" value="1"/>
</dbReference>
<dbReference type="PANTHER" id="PTHR46808:SF1">
    <property type="entry name" value="H2.0-LIKE HOMEOBOX PROTEIN"/>
    <property type="match status" value="1"/>
</dbReference>
<comment type="caution">
    <text evidence="5">The sequence shown here is derived from an EMBL/GenBank/DDBJ whole genome shotgun (WGS) entry which is preliminary data.</text>
</comment>
<proteinExistence type="predicted"/>
<dbReference type="Pfam" id="PF00046">
    <property type="entry name" value="Homeodomain"/>
    <property type="match status" value="1"/>
</dbReference>
<dbReference type="GO" id="GO:0005634">
    <property type="term" value="C:nucleus"/>
    <property type="evidence" value="ECO:0007669"/>
    <property type="project" value="UniProtKB-SubCell"/>
</dbReference>
<dbReference type="EMBL" id="SGJD01001821">
    <property type="protein sequence ID" value="KAB0398127.1"/>
    <property type="molecule type" value="Genomic_DNA"/>
</dbReference>
<dbReference type="SUPFAM" id="SSF46689">
    <property type="entry name" value="Homeodomain-like"/>
    <property type="match status" value="1"/>
</dbReference>
<evidence type="ECO:0000256" key="1">
    <source>
        <dbReference type="PROSITE-ProRule" id="PRU00108"/>
    </source>
</evidence>